<evidence type="ECO:0000256" key="1">
    <source>
        <dbReference type="SAM" id="MobiDB-lite"/>
    </source>
</evidence>
<name>A0ABR4GP78_9EURO</name>
<dbReference type="Proteomes" id="UP001610563">
    <property type="component" value="Unassembled WGS sequence"/>
</dbReference>
<evidence type="ECO:0000313" key="2">
    <source>
        <dbReference type="EMBL" id="KAL2800870.1"/>
    </source>
</evidence>
<feature type="compositionally biased region" description="Basic and acidic residues" evidence="1">
    <location>
        <begin position="169"/>
        <end position="210"/>
    </location>
</feature>
<reference evidence="2 3" key="1">
    <citation type="submission" date="2024-07" db="EMBL/GenBank/DDBJ databases">
        <title>Section-level genome sequencing and comparative genomics of Aspergillus sections Usti and Cavernicolus.</title>
        <authorList>
            <consortium name="Lawrence Berkeley National Laboratory"/>
            <person name="Nybo J.L."/>
            <person name="Vesth T.C."/>
            <person name="Theobald S."/>
            <person name="Frisvad J.C."/>
            <person name="Larsen T.O."/>
            <person name="Kjaerboelling I."/>
            <person name="Rothschild-Mancinelli K."/>
            <person name="Lyhne E.K."/>
            <person name="Kogle M.E."/>
            <person name="Barry K."/>
            <person name="Clum A."/>
            <person name="Na H."/>
            <person name="Ledsgaard L."/>
            <person name="Lin J."/>
            <person name="Lipzen A."/>
            <person name="Kuo A."/>
            <person name="Riley R."/>
            <person name="Mondo S."/>
            <person name="Labutti K."/>
            <person name="Haridas S."/>
            <person name="Pangalinan J."/>
            <person name="Salamov A.A."/>
            <person name="Simmons B.A."/>
            <person name="Magnuson J.K."/>
            <person name="Chen J."/>
            <person name="Drula E."/>
            <person name="Henrissat B."/>
            <person name="Wiebenga A."/>
            <person name="Lubbers R.J."/>
            <person name="Gomes A.C."/>
            <person name="Makela M.R."/>
            <person name="Stajich J."/>
            <person name="Grigoriev I.V."/>
            <person name="Mortensen U.H."/>
            <person name="De Vries R.P."/>
            <person name="Baker S.E."/>
            <person name="Andersen M.R."/>
        </authorList>
    </citation>
    <scope>NUCLEOTIDE SEQUENCE [LARGE SCALE GENOMIC DNA]</scope>
    <source>
        <strain evidence="2 3">CBS 209.92</strain>
    </source>
</reference>
<gene>
    <name evidence="2" type="ORF">BJX66DRAFT_331811</name>
</gene>
<feature type="region of interest" description="Disordered" evidence="1">
    <location>
        <begin position="160"/>
        <end position="217"/>
    </location>
</feature>
<organism evidence="2 3">
    <name type="scientific">Aspergillus keveii</name>
    <dbReference type="NCBI Taxonomy" id="714993"/>
    <lineage>
        <taxon>Eukaryota</taxon>
        <taxon>Fungi</taxon>
        <taxon>Dikarya</taxon>
        <taxon>Ascomycota</taxon>
        <taxon>Pezizomycotina</taxon>
        <taxon>Eurotiomycetes</taxon>
        <taxon>Eurotiomycetidae</taxon>
        <taxon>Eurotiales</taxon>
        <taxon>Aspergillaceae</taxon>
        <taxon>Aspergillus</taxon>
        <taxon>Aspergillus subgen. Nidulantes</taxon>
    </lineage>
</organism>
<accession>A0ABR4GP78</accession>
<sequence length="364" mass="40679">MEENHKISRTLRAHHELLDEIKTTLLSTCEKLSTAHFTSISDTLSAPKHVVALIFALSKDLEEWATDHHEQIIQHRQVVQHSRILEAHEALTRNAKQMAEKQKYLEFENDIYRKMFKTPENPMDIAELRLAGMARANSSHTREAKPRAPMLLVAGLPQARNSEPSYGIRDNRVGTEARTNKNELESSWSRNKDTGSTEDGRHTEAARAADIDSVPSSFSAIDLQQTDMVQEETLDQDSTESDKGSVADESGLPANDSDETDISTPELNSTMSTKVGLPLPMTLEELYSGTTKEAVVFRTNRSSEEDGRSQVILNIRIDAGMNAGQEIQATVGRSLGHGERTIVFKIYEARHIVSSTHDFIQTRC</sequence>
<dbReference type="EMBL" id="JBFTWV010000002">
    <property type="protein sequence ID" value="KAL2800870.1"/>
    <property type="molecule type" value="Genomic_DNA"/>
</dbReference>
<feature type="compositionally biased region" description="Polar residues" evidence="1">
    <location>
        <begin position="262"/>
        <end position="273"/>
    </location>
</feature>
<keyword evidence="3" id="KW-1185">Reference proteome</keyword>
<comment type="caution">
    <text evidence="2">The sequence shown here is derived from an EMBL/GenBank/DDBJ whole genome shotgun (WGS) entry which is preliminary data.</text>
</comment>
<evidence type="ECO:0000313" key="3">
    <source>
        <dbReference type="Proteomes" id="UP001610563"/>
    </source>
</evidence>
<feature type="region of interest" description="Disordered" evidence="1">
    <location>
        <begin position="231"/>
        <end position="274"/>
    </location>
</feature>
<protein>
    <submittedName>
        <fullName evidence="2">Uncharacterized protein</fullName>
    </submittedName>
</protein>
<proteinExistence type="predicted"/>
<dbReference type="Gene3D" id="2.60.260.20">
    <property type="entry name" value="Urease metallochaperone UreE, N-terminal domain"/>
    <property type="match status" value="1"/>
</dbReference>